<dbReference type="PANTHER" id="PTHR23104">
    <property type="entry name" value="MULTIPLE COAGULATION FACTOR DEFICIENCY PROTEIN 2 NEURAL STEM CELL DERIVED NEURONAL SURVIVAL PROTEIN"/>
    <property type="match status" value="1"/>
</dbReference>
<dbReference type="PANTHER" id="PTHR23104:SF1">
    <property type="entry name" value="EF-HAND DOMAIN-CONTAINING PROTEIN"/>
    <property type="match status" value="1"/>
</dbReference>
<dbReference type="Proteomes" id="UP001642483">
    <property type="component" value="Unassembled WGS sequence"/>
</dbReference>
<name>A0ABP0FGR6_CLALP</name>
<evidence type="ECO:0000313" key="7">
    <source>
        <dbReference type="Proteomes" id="UP001642483"/>
    </source>
</evidence>
<dbReference type="InterPro" id="IPR018247">
    <property type="entry name" value="EF_Hand_1_Ca_BS"/>
</dbReference>
<reference evidence="6 7" key="1">
    <citation type="submission" date="2024-02" db="EMBL/GenBank/DDBJ databases">
        <authorList>
            <person name="Daric V."/>
            <person name="Darras S."/>
        </authorList>
    </citation>
    <scope>NUCLEOTIDE SEQUENCE [LARGE SCALE GENOMIC DNA]</scope>
</reference>
<sequence>MYMCLSTFYILAFVSFSCVICTGTGVYDKQPTFQDGNMVRDLEHLKKELSGLVDVAVDSISYEHMEFYFFRLHDLNKDGSLDGNELYSALTETSSKVVLNIENATAEEKEKYFIGWPILWATSQFFVDSYCTKP</sequence>
<evidence type="ECO:0000259" key="5">
    <source>
        <dbReference type="PROSITE" id="PS50222"/>
    </source>
</evidence>
<proteinExistence type="predicted"/>
<dbReference type="PROSITE" id="PS50222">
    <property type="entry name" value="EF_HAND_2"/>
    <property type="match status" value="1"/>
</dbReference>
<dbReference type="InterPro" id="IPR002048">
    <property type="entry name" value="EF_hand_dom"/>
</dbReference>
<evidence type="ECO:0000256" key="3">
    <source>
        <dbReference type="ARBA" id="ARBA00022837"/>
    </source>
</evidence>
<evidence type="ECO:0000256" key="4">
    <source>
        <dbReference type="SAM" id="SignalP"/>
    </source>
</evidence>
<accession>A0ABP0FGR6</accession>
<keyword evidence="3" id="KW-0106">Calcium</keyword>
<evidence type="ECO:0000256" key="2">
    <source>
        <dbReference type="ARBA" id="ARBA00022737"/>
    </source>
</evidence>
<dbReference type="EMBL" id="CAWYQH010000057">
    <property type="protein sequence ID" value="CAK8678875.1"/>
    <property type="molecule type" value="Genomic_DNA"/>
</dbReference>
<evidence type="ECO:0000313" key="6">
    <source>
        <dbReference type="EMBL" id="CAK8678875.1"/>
    </source>
</evidence>
<gene>
    <name evidence="6" type="ORF">CVLEPA_LOCUS9147</name>
</gene>
<dbReference type="InterPro" id="IPR011992">
    <property type="entry name" value="EF-hand-dom_pair"/>
</dbReference>
<comment type="caution">
    <text evidence="6">The sequence shown here is derived from an EMBL/GenBank/DDBJ whole genome shotgun (WGS) entry which is preliminary data.</text>
</comment>
<organism evidence="6 7">
    <name type="scientific">Clavelina lepadiformis</name>
    <name type="common">Light-bulb sea squirt</name>
    <name type="synonym">Ascidia lepadiformis</name>
    <dbReference type="NCBI Taxonomy" id="159417"/>
    <lineage>
        <taxon>Eukaryota</taxon>
        <taxon>Metazoa</taxon>
        <taxon>Chordata</taxon>
        <taxon>Tunicata</taxon>
        <taxon>Ascidiacea</taxon>
        <taxon>Aplousobranchia</taxon>
        <taxon>Clavelinidae</taxon>
        <taxon>Clavelina</taxon>
    </lineage>
</organism>
<protein>
    <recommendedName>
        <fullName evidence="5">EF-hand domain-containing protein</fullName>
    </recommendedName>
</protein>
<feature type="signal peptide" evidence="4">
    <location>
        <begin position="1"/>
        <end position="23"/>
    </location>
</feature>
<keyword evidence="7" id="KW-1185">Reference proteome</keyword>
<feature type="chain" id="PRO_5045744575" description="EF-hand domain-containing protein" evidence="4">
    <location>
        <begin position="24"/>
        <end position="134"/>
    </location>
</feature>
<dbReference type="PROSITE" id="PS00018">
    <property type="entry name" value="EF_HAND_1"/>
    <property type="match status" value="1"/>
</dbReference>
<feature type="domain" description="EF-hand" evidence="5">
    <location>
        <begin position="69"/>
        <end position="96"/>
    </location>
</feature>
<dbReference type="InterPro" id="IPR052110">
    <property type="entry name" value="MCFD2-like"/>
</dbReference>
<evidence type="ECO:0000256" key="1">
    <source>
        <dbReference type="ARBA" id="ARBA00022729"/>
    </source>
</evidence>
<dbReference type="Gene3D" id="1.10.238.10">
    <property type="entry name" value="EF-hand"/>
    <property type="match status" value="1"/>
</dbReference>
<keyword evidence="1 4" id="KW-0732">Signal</keyword>
<dbReference type="SUPFAM" id="SSF47473">
    <property type="entry name" value="EF-hand"/>
    <property type="match status" value="1"/>
</dbReference>
<keyword evidence="2" id="KW-0677">Repeat</keyword>